<comment type="caution">
    <text evidence="1">The sequence shown here is derived from an EMBL/GenBank/DDBJ whole genome shotgun (WGS) entry which is preliminary data.</text>
</comment>
<dbReference type="AlphaFoldDB" id="A0A7Y9C5L6"/>
<dbReference type="Gene3D" id="3.90.75.20">
    <property type="match status" value="1"/>
</dbReference>
<keyword evidence="2" id="KW-1185">Reference proteome</keyword>
<evidence type="ECO:0000313" key="2">
    <source>
        <dbReference type="Proteomes" id="UP000535020"/>
    </source>
</evidence>
<dbReference type="Proteomes" id="UP000535020">
    <property type="component" value="Unassembled WGS sequence"/>
</dbReference>
<dbReference type="RefSeq" id="WP_176004323.1">
    <property type="nucleotide sequence ID" value="NZ_JABWMI010000002.1"/>
</dbReference>
<dbReference type="SUPFAM" id="SSF54060">
    <property type="entry name" value="His-Me finger endonucleases"/>
    <property type="match status" value="1"/>
</dbReference>
<gene>
    <name evidence="1" type="ORF">HZF10_01090</name>
</gene>
<sequence length="192" mass="22681">MLRLYASETFKEISIDAPLRKKYAISNYGRLLSYTNSFDDGTILKGSSTEGYRVLAYKVNTGQKITNKIIFLYKLVGKHFVEQPSENHVHLIHLDRKRDNDYFKNLKWVTKEEFLDYYKKSPFVQAAKRKQLQDRLKSDGHKLTITQVIRLKKQILDPNRKTRLKILAKQFGVSEMQLYRIKRGENWGHIKV</sequence>
<protein>
    <recommendedName>
        <fullName evidence="3">NUMOD4 motif-containing protein</fullName>
    </recommendedName>
</protein>
<reference evidence="1 2" key="1">
    <citation type="submission" date="2020-07" db="EMBL/GenBank/DDBJ databases">
        <authorList>
            <person name="Sun Q."/>
        </authorList>
    </citation>
    <scope>NUCLEOTIDE SEQUENCE [LARGE SCALE GENOMIC DNA]</scope>
    <source>
        <strain evidence="1 2">MAH-1</strain>
    </source>
</reference>
<evidence type="ECO:0008006" key="3">
    <source>
        <dbReference type="Google" id="ProtNLM"/>
    </source>
</evidence>
<dbReference type="InterPro" id="IPR044925">
    <property type="entry name" value="His-Me_finger_sf"/>
</dbReference>
<dbReference type="EMBL" id="JACBJI010000001">
    <property type="protein sequence ID" value="NYA69498.1"/>
    <property type="molecule type" value="Genomic_DNA"/>
</dbReference>
<evidence type="ECO:0000313" key="1">
    <source>
        <dbReference type="EMBL" id="NYA69498.1"/>
    </source>
</evidence>
<accession>A0A7Y9C5L6</accession>
<name>A0A7Y9C5L6_9FLAO</name>
<proteinExistence type="predicted"/>
<organism evidence="1 2">
    <name type="scientific">Flavobacterium agri</name>
    <dbReference type="NCBI Taxonomy" id="2743471"/>
    <lineage>
        <taxon>Bacteria</taxon>
        <taxon>Pseudomonadati</taxon>
        <taxon>Bacteroidota</taxon>
        <taxon>Flavobacteriia</taxon>
        <taxon>Flavobacteriales</taxon>
        <taxon>Flavobacteriaceae</taxon>
        <taxon>Flavobacterium</taxon>
    </lineage>
</organism>